<dbReference type="InterPro" id="IPR050382">
    <property type="entry name" value="MFS_Na/Anion_cotransporter"/>
</dbReference>
<dbReference type="InterPro" id="IPR011701">
    <property type="entry name" value="MFS"/>
</dbReference>
<dbReference type="Pfam" id="PF07690">
    <property type="entry name" value="MFS_1"/>
    <property type="match status" value="1"/>
</dbReference>
<dbReference type="Proteomes" id="UP000594260">
    <property type="component" value="Unplaced"/>
</dbReference>
<evidence type="ECO:0000256" key="2">
    <source>
        <dbReference type="ARBA" id="ARBA00022448"/>
    </source>
</evidence>
<comment type="subcellular location">
    <subcellularLocation>
        <location evidence="1">Membrane</location>
        <topology evidence="1">Multi-pass membrane protein</topology>
    </subcellularLocation>
</comment>
<dbReference type="InParanoid" id="A0A7M7K6W6"/>
<keyword evidence="6 8" id="KW-0472">Membrane</keyword>
<evidence type="ECO:0000313" key="11">
    <source>
        <dbReference type="Proteomes" id="UP000594260"/>
    </source>
</evidence>
<dbReference type="GO" id="GO:0015293">
    <property type="term" value="F:symporter activity"/>
    <property type="evidence" value="ECO:0007669"/>
    <property type="project" value="UniProtKB-KW"/>
</dbReference>
<accession>A0A7M7K6W6</accession>
<feature type="domain" description="Major facilitator superfamily (MFS) profile" evidence="9">
    <location>
        <begin position="50"/>
        <end position="483"/>
    </location>
</feature>
<dbReference type="KEGG" id="vde:111250840"/>
<dbReference type="GO" id="GO:0006820">
    <property type="term" value="P:monoatomic anion transport"/>
    <property type="evidence" value="ECO:0007669"/>
    <property type="project" value="TreeGrafter"/>
</dbReference>
<dbReference type="FunFam" id="1.20.1250.20:FF:000003">
    <property type="entry name" value="Solute carrier family 17 member 3"/>
    <property type="match status" value="1"/>
</dbReference>
<feature type="transmembrane region" description="Helical" evidence="8">
    <location>
        <begin position="157"/>
        <end position="180"/>
    </location>
</feature>
<feature type="transmembrane region" description="Helical" evidence="8">
    <location>
        <begin position="225"/>
        <end position="247"/>
    </location>
</feature>
<dbReference type="GeneID" id="111250840"/>
<feature type="region of interest" description="Disordered" evidence="7">
    <location>
        <begin position="524"/>
        <end position="544"/>
    </location>
</feature>
<evidence type="ECO:0000256" key="1">
    <source>
        <dbReference type="ARBA" id="ARBA00004141"/>
    </source>
</evidence>
<sequence>MAANVAVGGRSQDTAVQQGLRNDRRPEERWIQFRYVFLLLGFTGFSCIFVLRVNLHVAIVSMVNHTAIYKTVTKSDCYKDFNHSITEDIIHSDGPFEWSPITQGLVLGSYFWGYILTPIPGGTLAEKFSPRWLFVSGIFIAAVLGFLVPIVTQYFDYIGLVALRLFQGLSAGVTFPSIEVQLAYWVPEHQRAMAVTFVHSGVFVGVAVGMFVAGELAGSGFLGGWPSAFYVPSVFSIIWCVLWVIFITDTPKEHRLMSKAELRYITGDVERHRNTHAPTPWKAILLSPSAWAAHIALFGALYLHAVLGSMLPTYFGTVLYFDIRSNGMFSALPYVGATVGCLASGPICDAIVARSWLSLTNARKLFNAISLVVPSIILFVVVAVGGCNGMVNLVLFVTVGIFRGINEAGVGPIPIDIAPDFAGSVFGVSVMVAALAGIACPYITGVLTEEKNTTLNWANSFYVAGIIGLLSALIFQIFGTAEIQPWGLAQPKMIKHETSTNESDLVLPAEESFLALPIIESKPTKIKQSDAHNDNERERKKTKK</sequence>
<evidence type="ECO:0000256" key="6">
    <source>
        <dbReference type="ARBA" id="ARBA00023136"/>
    </source>
</evidence>
<dbReference type="InterPro" id="IPR020846">
    <property type="entry name" value="MFS_dom"/>
</dbReference>
<feature type="compositionally biased region" description="Basic and acidic residues" evidence="7">
    <location>
        <begin position="527"/>
        <end position="544"/>
    </location>
</feature>
<evidence type="ECO:0000256" key="3">
    <source>
        <dbReference type="ARBA" id="ARBA00022692"/>
    </source>
</evidence>
<dbReference type="PROSITE" id="PS50850">
    <property type="entry name" value="MFS"/>
    <property type="match status" value="1"/>
</dbReference>
<name>A0A7M7K6W6_VARDE</name>
<feature type="transmembrane region" description="Helical" evidence="8">
    <location>
        <begin position="421"/>
        <end position="445"/>
    </location>
</feature>
<keyword evidence="5 8" id="KW-1133">Transmembrane helix</keyword>
<dbReference type="PANTHER" id="PTHR11662">
    <property type="entry name" value="SOLUTE CARRIER FAMILY 17"/>
    <property type="match status" value="1"/>
</dbReference>
<feature type="transmembrane region" description="Helical" evidence="8">
    <location>
        <begin position="331"/>
        <end position="353"/>
    </location>
</feature>
<keyword evidence="2" id="KW-0813">Transport</keyword>
<evidence type="ECO:0000259" key="9">
    <source>
        <dbReference type="PROSITE" id="PS50850"/>
    </source>
</evidence>
<dbReference type="OMA" id="HNDNERE"/>
<proteinExistence type="predicted"/>
<dbReference type="EnsemblMetazoa" id="XM_022806669">
    <property type="protein sequence ID" value="XP_022662404"/>
    <property type="gene ID" value="LOC111250840"/>
</dbReference>
<dbReference type="AlphaFoldDB" id="A0A7M7K6W6"/>
<keyword evidence="11" id="KW-1185">Reference proteome</keyword>
<feature type="transmembrane region" description="Helical" evidence="8">
    <location>
        <begin position="365"/>
        <end position="384"/>
    </location>
</feature>
<dbReference type="InterPro" id="IPR036259">
    <property type="entry name" value="MFS_trans_sf"/>
</dbReference>
<feature type="transmembrane region" description="Helical" evidence="8">
    <location>
        <begin position="101"/>
        <end position="120"/>
    </location>
</feature>
<keyword evidence="4" id="KW-0769">Symport</keyword>
<dbReference type="OrthoDB" id="2985014at2759"/>
<dbReference type="SUPFAM" id="SSF103473">
    <property type="entry name" value="MFS general substrate transporter"/>
    <property type="match status" value="1"/>
</dbReference>
<feature type="transmembrane region" description="Helical" evidence="8">
    <location>
        <begin position="132"/>
        <end position="151"/>
    </location>
</feature>
<dbReference type="RefSeq" id="XP_022662404.1">
    <property type="nucleotide sequence ID" value="XM_022806669.1"/>
</dbReference>
<feature type="transmembrane region" description="Helical" evidence="8">
    <location>
        <begin position="457"/>
        <end position="478"/>
    </location>
</feature>
<feature type="transmembrane region" description="Helical" evidence="8">
    <location>
        <begin position="35"/>
        <end position="55"/>
    </location>
</feature>
<feature type="transmembrane region" description="Helical" evidence="8">
    <location>
        <begin position="192"/>
        <end position="213"/>
    </location>
</feature>
<dbReference type="FunFam" id="1.20.1250.20:FF:000423">
    <property type="entry name" value="Putative inorganic phosphate cotransporter-like Protein"/>
    <property type="match status" value="1"/>
</dbReference>
<evidence type="ECO:0000313" key="10">
    <source>
        <dbReference type="EnsemblMetazoa" id="XP_022662404"/>
    </source>
</evidence>
<evidence type="ECO:0000256" key="5">
    <source>
        <dbReference type="ARBA" id="ARBA00022989"/>
    </source>
</evidence>
<dbReference type="FunCoup" id="A0A7M7K6W6">
    <property type="interactions" value="135"/>
</dbReference>
<reference evidence="10" key="1">
    <citation type="submission" date="2021-01" db="UniProtKB">
        <authorList>
            <consortium name="EnsemblMetazoa"/>
        </authorList>
    </citation>
    <scope>IDENTIFICATION</scope>
</reference>
<organism evidence="10 11">
    <name type="scientific">Varroa destructor</name>
    <name type="common">Honeybee mite</name>
    <dbReference type="NCBI Taxonomy" id="109461"/>
    <lineage>
        <taxon>Eukaryota</taxon>
        <taxon>Metazoa</taxon>
        <taxon>Ecdysozoa</taxon>
        <taxon>Arthropoda</taxon>
        <taxon>Chelicerata</taxon>
        <taxon>Arachnida</taxon>
        <taxon>Acari</taxon>
        <taxon>Parasitiformes</taxon>
        <taxon>Mesostigmata</taxon>
        <taxon>Gamasina</taxon>
        <taxon>Dermanyssoidea</taxon>
        <taxon>Varroidae</taxon>
        <taxon>Varroa</taxon>
    </lineage>
</organism>
<protein>
    <recommendedName>
        <fullName evidence="9">Major facilitator superfamily (MFS) profile domain-containing protein</fullName>
    </recommendedName>
</protein>
<dbReference type="Gene3D" id="1.20.1250.20">
    <property type="entry name" value="MFS general substrate transporter like domains"/>
    <property type="match status" value="2"/>
</dbReference>
<dbReference type="PANTHER" id="PTHR11662:SF399">
    <property type="entry name" value="FI19708P1-RELATED"/>
    <property type="match status" value="1"/>
</dbReference>
<feature type="transmembrane region" description="Helical" evidence="8">
    <location>
        <begin position="291"/>
        <end position="311"/>
    </location>
</feature>
<evidence type="ECO:0000256" key="8">
    <source>
        <dbReference type="SAM" id="Phobius"/>
    </source>
</evidence>
<evidence type="ECO:0000256" key="4">
    <source>
        <dbReference type="ARBA" id="ARBA00022847"/>
    </source>
</evidence>
<dbReference type="GO" id="GO:0016020">
    <property type="term" value="C:membrane"/>
    <property type="evidence" value="ECO:0007669"/>
    <property type="project" value="UniProtKB-SubCell"/>
</dbReference>
<evidence type="ECO:0000256" key="7">
    <source>
        <dbReference type="SAM" id="MobiDB-lite"/>
    </source>
</evidence>
<keyword evidence="3 8" id="KW-0812">Transmembrane</keyword>